<comment type="catalytic activity">
    <reaction evidence="7">
        <text>a peptidoglycan chain = a peptidoglycan chain with N-acetyl-1,6-anhydromuramyl-[peptide] at the reducing end + a peptidoglycan chain with N-acetylglucosamine at the non-reducing end.</text>
        <dbReference type="EC" id="4.2.2.29"/>
    </reaction>
</comment>
<dbReference type="NCBIfam" id="TIGR00247">
    <property type="entry name" value="endolytic transglycosylase MltG"/>
    <property type="match status" value="1"/>
</dbReference>
<comment type="subcellular location">
    <subcellularLocation>
        <location evidence="7">Cell inner membrane</location>
        <topology evidence="7">Single-pass membrane protein</topology>
    </subcellularLocation>
</comment>
<keyword evidence="3 7" id="KW-1133">Transmembrane helix</keyword>
<accession>A0A2K1G7R3</accession>
<keyword evidence="4 7" id="KW-0472">Membrane</keyword>
<evidence type="ECO:0000256" key="4">
    <source>
        <dbReference type="ARBA" id="ARBA00023136"/>
    </source>
</evidence>
<keyword evidence="2 7" id="KW-0812">Transmembrane</keyword>
<feature type="compositionally biased region" description="Basic residues" evidence="8">
    <location>
        <begin position="321"/>
        <end position="333"/>
    </location>
</feature>
<keyword evidence="1 7" id="KW-1003">Cell membrane</keyword>
<feature type="region of interest" description="Disordered" evidence="8">
    <location>
        <begin position="321"/>
        <end position="363"/>
    </location>
</feature>
<evidence type="ECO:0000256" key="8">
    <source>
        <dbReference type="SAM" id="MobiDB-lite"/>
    </source>
</evidence>
<organism evidence="9 10">
    <name type="scientific">Azospirillum argentinense</name>
    <dbReference type="NCBI Taxonomy" id="2970906"/>
    <lineage>
        <taxon>Bacteria</taxon>
        <taxon>Pseudomonadati</taxon>
        <taxon>Pseudomonadota</taxon>
        <taxon>Alphaproteobacteria</taxon>
        <taxon>Rhodospirillales</taxon>
        <taxon>Azospirillaceae</taxon>
        <taxon>Azospirillum</taxon>
    </lineage>
</organism>
<reference evidence="9 10" key="1">
    <citation type="submission" date="2018-01" db="EMBL/GenBank/DDBJ databases">
        <title>Whole genome sequence of Azospirillum brasilense REC3 isolated from strawberry roots.</title>
        <authorList>
            <person name="Fontana C.A."/>
            <person name="Salazar S.M."/>
            <person name="Bassi D."/>
            <person name="Puglisi E."/>
            <person name="Lovaisa N.C."/>
            <person name="Toffoli L.M."/>
            <person name="Pedraza R."/>
            <person name="Cocconcelli P.S."/>
        </authorList>
    </citation>
    <scope>NUCLEOTIDE SEQUENCE [LARGE SCALE GENOMIC DNA]</scope>
    <source>
        <strain evidence="9 10">REC3</strain>
    </source>
</reference>
<dbReference type="HAMAP" id="MF_02065">
    <property type="entry name" value="MltG"/>
    <property type="match status" value="1"/>
</dbReference>
<feature type="compositionally biased region" description="Low complexity" evidence="8">
    <location>
        <begin position="351"/>
        <end position="363"/>
    </location>
</feature>
<evidence type="ECO:0000313" key="9">
    <source>
        <dbReference type="EMBL" id="PNR00823.1"/>
    </source>
</evidence>
<dbReference type="EMBL" id="POWG01000001">
    <property type="protein sequence ID" value="PNR00823.1"/>
    <property type="molecule type" value="Genomic_DNA"/>
</dbReference>
<dbReference type="Pfam" id="PF02618">
    <property type="entry name" value="YceG"/>
    <property type="match status" value="1"/>
</dbReference>
<keyword evidence="5 7" id="KW-0456">Lyase</keyword>
<dbReference type="PANTHER" id="PTHR30518:SF2">
    <property type="entry name" value="ENDOLYTIC MUREIN TRANSGLYCOSYLASE"/>
    <property type="match status" value="1"/>
</dbReference>
<dbReference type="GO" id="GO:0071555">
    <property type="term" value="P:cell wall organization"/>
    <property type="evidence" value="ECO:0007669"/>
    <property type="project" value="UniProtKB-KW"/>
</dbReference>
<protein>
    <recommendedName>
        <fullName evidence="7">Endolytic murein transglycosylase</fullName>
        <ecNumber evidence="7">4.2.2.29</ecNumber>
    </recommendedName>
    <alternativeName>
        <fullName evidence="7">Peptidoglycan lytic transglycosylase</fullName>
    </alternativeName>
    <alternativeName>
        <fullName evidence="7">Peptidoglycan polymerization terminase</fullName>
    </alternativeName>
</protein>
<dbReference type="Proteomes" id="UP000236268">
    <property type="component" value="Unassembled WGS sequence"/>
</dbReference>
<sequence length="363" mass="38841">MGWGLRIAAGALTVLTAGSGLVFWGALRVMAPGPLEHAETVVIPRGSGLEAIALTLEDAGVVDSPILFLFAAKLQGPLKAGEYAFPAGISVDGVLEMLHQGKTVVRRFTVPEGLTSAQVVALLDAEPALTGELKTVPKNGTVLPETYHYSYGDSRSALVERMQHAMTQALNDAWKNRGPDLPYETPQQALTMASIVEKETGVAAERAKVAGVFVNRLETGMKLQSDPTVIYALTDGSGELGRALTRNDWKFESPYNTYVAAGLPPGPIANPGRASIQAALHPEKHDFLYFVADGTGGHVFAKTLPDHNRNVAKWREVQRRSRMVRATGTRRRTSGPLFPNGKPVGQAAFDATTSRATTPPRAP</sequence>
<dbReference type="GO" id="GO:0005886">
    <property type="term" value="C:plasma membrane"/>
    <property type="evidence" value="ECO:0007669"/>
    <property type="project" value="UniProtKB-SubCell"/>
</dbReference>
<dbReference type="GO" id="GO:0008932">
    <property type="term" value="F:lytic endotransglycosylase activity"/>
    <property type="evidence" value="ECO:0007669"/>
    <property type="project" value="UniProtKB-UniRule"/>
</dbReference>
<keyword evidence="7" id="KW-0997">Cell inner membrane</keyword>
<evidence type="ECO:0000256" key="1">
    <source>
        <dbReference type="ARBA" id="ARBA00022475"/>
    </source>
</evidence>
<comment type="similarity">
    <text evidence="7">Belongs to the transglycosylase MltG family.</text>
</comment>
<dbReference type="EC" id="4.2.2.29" evidence="7"/>
<feature type="site" description="Important for catalytic activity" evidence="7">
    <location>
        <position position="199"/>
    </location>
</feature>
<evidence type="ECO:0000313" key="10">
    <source>
        <dbReference type="Proteomes" id="UP000236268"/>
    </source>
</evidence>
<evidence type="ECO:0000256" key="5">
    <source>
        <dbReference type="ARBA" id="ARBA00023239"/>
    </source>
</evidence>
<evidence type="ECO:0000256" key="7">
    <source>
        <dbReference type="HAMAP-Rule" id="MF_02065"/>
    </source>
</evidence>
<keyword evidence="6 7" id="KW-0961">Cell wall biogenesis/degradation</keyword>
<proteinExistence type="inferred from homology"/>
<comment type="function">
    <text evidence="7">Functions as a peptidoglycan terminase that cleaves nascent peptidoglycan strands endolytically to terminate their elongation.</text>
</comment>
<evidence type="ECO:0000256" key="6">
    <source>
        <dbReference type="ARBA" id="ARBA00023316"/>
    </source>
</evidence>
<evidence type="ECO:0000256" key="2">
    <source>
        <dbReference type="ARBA" id="ARBA00022692"/>
    </source>
</evidence>
<dbReference type="InterPro" id="IPR003770">
    <property type="entry name" value="MLTG-like"/>
</dbReference>
<gene>
    <name evidence="7" type="primary">mltG</name>
    <name evidence="9" type="ORF">C1S70_01590</name>
</gene>
<feature type="transmembrane region" description="Helical" evidence="7">
    <location>
        <begin position="7"/>
        <end position="27"/>
    </location>
</feature>
<dbReference type="PANTHER" id="PTHR30518">
    <property type="entry name" value="ENDOLYTIC MUREIN TRANSGLYCOSYLASE"/>
    <property type="match status" value="1"/>
</dbReference>
<dbReference type="GO" id="GO:0009252">
    <property type="term" value="P:peptidoglycan biosynthetic process"/>
    <property type="evidence" value="ECO:0007669"/>
    <property type="project" value="UniProtKB-UniRule"/>
</dbReference>
<dbReference type="AlphaFoldDB" id="A0A2K1G7R3"/>
<name>A0A2K1G7R3_9PROT</name>
<dbReference type="CDD" id="cd08010">
    <property type="entry name" value="MltG_like"/>
    <property type="match status" value="1"/>
</dbReference>
<evidence type="ECO:0000256" key="3">
    <source>
        <dbReference type="ARBA" id="ARBA00022989"/>
    </source>
</evidence>
<dbReference type="Gene3D" id="3.30.160.60">
    <property type="entry name" value="Classic Zinc Finger"/>
    <property type="match status" value="1"/>
</dbReference>
<comment type="caution">
    <text evidence="9">The sequence shown here is derived from an EMBL/GenBank/DDBJ whole genome shotgun (WGS) entry which is preliminary data.</text>
</comment>
<dbReference type="Gene3D" id="3.30.1490.480">
    <property type="entry name" value="Endolytic murein transglycosylase"/>
    <property type="match status" value="1"/>
</dbReference>